<evidence type="ECO:0000256" key="3">
    <source>
        <dbReference type="ARBA" id="ARBA00022801"/>
    </source>
</evidence>
<evidence type="ECO:0000259" key="5">
    <source>
        <dbReference type="PROSITE" id="PS51462"/>
    </source>
</evidence>
<dbReference type="RefSeq" id="WP_176163006.1">
    <property type="nucleotide sequence ID" value="NZ_CP054929.1"/>
</dbReference>
<dbReference type="Proteomes" id="UP000509303">
    <property type="component" value="Chromosome"/>
</dbReference>
<evidence type="ECO:0000256" key="4">
    <source>
        <dbReference type="RuleBase" id="RU003476"/>
    </source>
</evidence>
<accession>A0A7H8NA13</accession>
<sequence length="237" mass="26543">MISDQPLAARVRFTASGLVVTRIPGEPGVYSLPRVGQTVPAAERHTLPRAEALLASIRPVGTSENVLRSWVTGRRTWGAAPWSDPAAVTPERIRAAALVIRDAHLLLIRFRGDDGEWYEIPGGGVEPGETPRDAVVRELREETGLTVTPTHEVARVWRRRRFGHYFRVTTEGDIGAPEDLDIEGGELTWVPVAQLPTTPLWPRRLSWRITHWHATDWPTRPLELADNVQDLRAPCTW</sequence>
<dbReference type="InterPro" id="IPR015797">
    <property type="entry name" value="NUDIX_hydrolase-like_dom_sf"/>
</dbReference>
<keyword evidence="3 4" id="KW-0378">Hydrolase</keyword>
<evidence type="ECO:0000313" key="6">
    <source>
        <dbReference type="EMBL" id="QKW51285.1"/>
    </source>
</evidence>
<dbReference type="SUPFAM" id="SSF55811">
    <property type="entry name" value="Nudix"/>
    <property type="match status" value="1"/>
</dbReference>
<dbReference type="AlphaFoldDB" id="A0A7H8NA13"/>
<dbReference type="PANTHER" id="PTHR43046:SF16">
    <property type="entry name" value="ADP-RIBOSE PYROPHOSPHATASE YJHB-RELATED"/>
    <property type="match status" value="1"/>
</dbReference>
<dbReference type="PRINTS" id="PR00502">
    <property type="entry name" value="NUDIXFAMILY"/>
</dbReference>
<evidence type="ECO:0000313" key="7">
    <source>
        <dbReference type="Proteomes" id="UP000509303"/>
    </source>
</evidence>
<evidence type="ECO:0000256" key="1">
    <source>
        <dbReference type="ARBA" id="ARBA00001946"/>
    </source>
</evidence>
<dbReference type="InterPro" id="IPR000086">
    <property type="entry name" value="NUDIX_hydrolase_dom"/>
</dbReference>
<dbReference type="EMBL" id="CP054929">
    <property type="protein sequence ID" value="QKW51285.1"/>
    <property type="molecule type" value="Genomic_DNA"/>
</dbReference>
<dbReference type="InterPro" id="IPR020084">
    <property type="entry name" value="NUDIX_hydrolase_CS"/>
</dbReference>
<keyword evidence="7" id="KW-1185">Reference proteome</keyword>
<dbReference type="GO" id="GO:0016787">
    <property type="term" value="F:hydrolase activity"/>
    <property type="evidence" value="ECO:0007669"/>
    <property type="project" value="UniProtKB-KW"/>
</dbReference>
<gene>
    <name evidence="6" type="ORF">HUT08_19050</name>
</gene>
<dbReference type="PANTHER" id="PTHR43046">
    <property type="entry name" value="GDP-MANNOSE MANNOSYL HYDROLASE"/>
    <property type="match status" value="1"/>
</dbReference>
<dbReference type="Pfam" id="PF00293">
    <property type="entry name" value="NUDIX"/>
    <property type="match status" value="1"/>
</dbReference>
<dbReference type="Gene3D" id="3.90.79.10">
    <property type="entry name" value="Nucleoside Triphosphate Pyrophosphohydrolase"/>
    <property type="match status" value="1"/>
</dbReference>
<proteinExistence type="inferred from homology"/>
<dbReference type="InterPro" id="IPR020476">
    <property type="entry name" value="Nudix_hydrolase"/>
</dbReference>
<comment type="cofactor">
    <cofactor evidence="1">
        <name>Mg(2+)</name>
        <dbReference type="ChEBI" id="CHEBI:18420"/>
    </cofactor>
</comment>
<name>A0A7H8NA13_9ACTN</name>
<evidence type="ECO:0000256" key="2">
    <source>
        <dbReference type="ARBA" id="ARBA00005582"/>
    </source>
</evidence>
<dbReference type="PROSITE" id="PS51462">
    <property type="entry name" value="NUDIX"/>
    <property type="match status" value="1"/>
</dbReference>
<reference evidence="6 7" key="1">
    <citation type="submission" date="2020-06" db="EMBL/GenBank/DDBJ databases">
        <title>Genome mining for natural products.</title>
        <authorList>
            <person name="Zhang B."/>
            <person name="Shi J."/>
            <person name="Ge H."/>
        </authorList>
    </citation>
    <scope>NUCLEOTIDE SEQUENCE [LARGE SCALE GENOMIC DNA]</scope>
    <source>
        <strain evidence="6 7">NA00687</strain>
    </source>
</reference>
<comment type="similarity">
    <text evidence="2 4">Belongs to the Nudix hydrolase family.</text>
</comment>
<organism evidence="6 7">
    <name type="scientific">Streptomyces buecherae</name>
    <dbReference type="NCBI Taxonomy" id="2763006"/>
    <lineage>
        <taxon>Bacteria</taxon>
        <taxon>Bacillati</taxon>
        <taxon>Actinomycetota</taxon>
        <taxon>Actinomycetes</taxon>
        <taxon>Kitasatosporales</taxon>
        <taxon>Streptomycetaceae</taxon>
        <taxon>Streptomyces</taxon>
    </lineage>
</organism>
<dbReference type="PROSITE" id="PS00893">
    <property type="entry name" value="NUDIX_BOX"/>
    <property type="match status" value="1"/>
</dbReference>
<feature type="domain" description="Nudix hydrolase" evidence="5">
    <location>
        <begin position="90"/>
        <end position="215"/>
    </location>
</feature>
<protein>
    <submittedName>
        <fullName evidence="6">NUDIX hydrolase</fullName>
    </submittedName>
</protein>